<feature type="chain" id="PRO_5034203518" evidence="2">
    <location>
        <begin position="26"/>
        <end position="601"/>
    </location>
</feature>
<evidence type="ECO:0000256" key="1">
    <source>
        <dbReference type="SAM" id="MobiDB-lite"/>
    </source>
</evidence>
<protein>
    <submittedName>
        <fullName evidence="3">Uncharacterized protein</fullName>
    </submittedName>
</protein>
<evidence type="ECO:0000313" key="3">
    <source>
        <dbReference type="EMBL" id="KAF9759725.1"/>
    </source>
</evidence>
<dbReference type="AlphaFoldDB" id="A0A8H7TUD0"/>
<organism evidence="3 4">
    <name type="scientific">Bionectria ochroleuca</name>
    <name type="common">Gliocladium roseum</name>
    <dbReference type="NCBI Taxonomy" id="29856"/>
    <lineage>
        <taxon>Eukaryota</taxon>
        <taxon>Fungi</taxon>
        <taxon>Dikarya</taxon>
        <taxon>Ascomycota</taxon>
        <taxon>Pezizomycotina</taxon>
        <taxon>Sordariomycetes</taxon>
        <taxon>Hypocreomycetidae</taxon>
        <taxon>Hypocreales</taxon>
        <taxon>Bionectriaceae</taxon>
        <taxon>Clonostachys</taxon>
    </lineage>
</organism>
<dbReference type="EMBL" id="JADCTT010000001">
    <property type="protein sequence ID" value="KAF9759725.1"/>
    <property type="molecule type" value="Genomic_DNA"/>
</dbReference>
<dbReference type="Proteomes" id="UP000616885">
    <property type="component" value="Unassembled WGS sequence"/>
</dbReference>
<keyword evidence="2" id="KW-0732">Signal</keyword>
<name>A0A8H7TUD0_BIOOC</name>
<reference evidence="3" key="1">
    <citation type="submission" date="2020-10" db="EMBL/GenBank/DDBJ databases">
        <title>High-Quality Genome Resource of Clonostachys rosea strain S41 by Oxford Nanopore Long-Read Sequencing.</title>
        <authorList>
            <person name="Wang H."/>
        </authorList>
    </citation>
    <scope>NUCLEOTIDE SEQUENCE</scope>
    <source>
        <strain evidence="3">S41</strain>
    </source>
</reference>
<feature type="compositionally biased region" description="Low complexity" evidence="1">
    <location>
        <begin position="194"/>
        <end position="214"/>
    </location>
</feature>
<comment type="caution">
    <text evidence="3">The sequence shown here is derived from an EMBL/GenBank/DDBJ whole genome shotgun (WGS) entry which is preliminary data.</text>
</comment>
<evidence type="ECO:0000313" key="4">
    <source>
        <dbReference type="Proteomes" id="UP000616885"/>
    </source>
</evidence>
<feature type="compositionally biased region" description="Basic and acidic residues" evidence="1">
    <location>
        <begin position="61"/>
        <end position="76"/>
    </location>
</feature>
<feature type="compositionally biased region" description="Basic and acidic residues" evidence="1">
    <location>
        <begin position="433"/>
        <end position="451"/>
    </location>
</feature>
<feature type="region of interest" description="Disordered" evidence="1">
    <location>
        <begin position="23"/>
        <end position="451"/>
    </location>
</feature>
<feature type="signal peptide" evidence="2">
    <location>
        <begin position="1"/>
        <end position="25"/>
    </location>
</feature>
<accession>A0A8H7TUD0</accession>
<sequence>MKANTILLALSGLASLSALPKGTAGHELATGDQENTVGGRDLSRRAIDAEDLRPRMPTKQGRTEESSAQKDPEKNKKVAGNKKVTGSKQTPAKAGAKKVTGNKKTASTKTSNKNAGSKKEAGNKKTPFKTGAKKATGNKKVTSKKTSNKNARSRNAAARNKVSGNKKAAGNKKASSSEKTGNKKAPSNKKASGGKKVAGNKNTGNKKTAGNKKAPGSKKADDIKNPGNSEKAGNKNAAARRNKKASAKTKAAGNKKATGSKKTPAKAGAKKVTTNKKAGNKNVAARKKVPGSKKAGNKNTAARKETGNKKTAGNKKNGAKKADNKKAGTRKAIKTSSAPTSTNTKEKTSAKAGGEVKSCSLRRRNGFDAGSSDCGGSRGENSGKRKASGSESPESSHKRPKTEEKPTEEQKPTTNPAREERPDPALNAIGLSRSDKDQEGSEGPFHRLDKQWKQWCVDPANKGKETYGEKPIMQYQTSVTDQGGYFNTKWVETKERNLPEGTNRRNMIKDGWKKAGGSLDKLKGLGDSNIINKEPDKKGWNEINDNPFLGGYNKMLKENKDEFGNAKIKSVTATIHKGTSGINGDSPHHLLTILERPEPDA</sequence>
<feature type="compositionally biased region" description="Low complexity" evidence="1">
    <location>
        <begin position="129"/>
        <end position="140"/>
    </location>
</feature>
<feature type="compositionally biased region" description="Basic and acidic residues" evidence="1">
    <location>
        <begin position="394"/>
        <end position="423"/>
    </location>
</feature>
<feature type="compositionally biased region" description="Low complexity" evidence="1">
    <location>
        <begin position="248"/>
        <end position="262"/>
    </location>
</feature>
<feature type="compositionally biased region" description="Polar residues" evidence="1">
    <location>
        <begin position="334"/>
        <end position="343"/>
    </location>
</feature>
<feature type="compositionally biased region" description="Low complexity" evidence="1">
    <location>
        <begin position="148"/>
        <end position="174"/>
    </location>
</feature>
<gene>
    <name evidence="3" type="ORF">IM811_001419</name>
</gene>
<feature type="compositionally biased region" description="Basic and acidic residues" evidence="1">
    <location>
        <begin position="41"/>
        <end position="54"/>
    </location>
</feature>
<evidence type="ECO:0000256" key="2">
    <source>
        <dbReference type="SAM" id="SignalP"/>
    </source>
</evidence>
<proteinExistence type="predicted"/>
<feature type="compositionally biased region" description="Basic residues" evidence="1">
    <location>
        <begin position="238"/>
        <end position="247"/>
    </location>
</feature>
<feature type="compositionally biased region" description="Low complexity" evidence="1">
    <location>
        <begin position="102"/>
        <end position="115"/>
    </location>
</feature>